<evidence type="ECO:0008006" key="4">
    <source>
        <dbReference type="Google" id="ProtNLM"/>
    </source>
</evidence>
<evidence type="ECO:0000313" key="2">
    <source>
        <dbReference type="EMBL" id="KAF1842848.1"/>
    </source>
</evidence>
<comment type="caution">
    <text evidence="2">The sequence shown here is derived from an EMBL/GenBank/DDBJ whole genome shotgun (WGS) entry which is preliminary data.</text>
</comment>
<dbReference type="EMBL" id="ML976617">
    <property type="protein sequence ID" value="KAF1842848.1"/>
    <property type="molecule type" value="Genomic_DNA"/>
</dbReference>
<name>A0A9P4GBL3_9PLEO</name>
<keyword evidence="3" id="KW-1185">Reference proteome</keyword>
<evidence type="ECO:0000313" key="3">
    <source>
        <dbReference type="Proteomes" id="UP000800039"/>
    </source>
</evidence>
<proteinExistence type="predicted"/>
<dbReference type="Proteomes" id="UP000800039">
    <property type="component" value="Unassembled WGS sequence"/>
</dbReference>
<keyword evidence="1" id="KW-0732">Signal</keyword>
<organism evidence="2 3">
    <name type="scientific">Cucurbitaria berberidis CBS 394.84</name>
    <dbReference type="NCBI Taxonomy" id="1168544"/>
    <lineage>
        <taxon>Eukaryota</taxon>
        <taxon>Fungi</taxon>
        <taxon>Dikarya</taxon>
        <taxon>Ascomycota</taxon>
        <taxon>Pezizomycotina</taxon>
        <taxon>Dothideomycetes</taxon>
        <taxon>Pleosporomycetidae</taxon>
        <taxon>Pleosporales</taxon>
        <taxon>Pleosporineae</taxon>
        <taxon>Cucurbitariaceae</taxon>
        <taxon>Cucurbitaria</taxon>
    </lineage>
</organism>
<dbReference type="RefSeq" id="XP_040785411.1">
    <property type="nucleotide sequence ID" value="XM_040926705.1"/>
</dbReference>
<evidence type="ECO:0000256" key="1">
    <source>
        <dbReference type="SAM" id="SignalP"/>
    </source>
</evidence>
<sequence length="116" mass="13349">MRLFGVFLSIAALSNGILAQENFVARLPNCAVRLLPTHPSPKRLELTLQSRQNVLLLPCPHRHVSPQTWPVSVPMPNSWQRPEPAMRPTVLSLRCYDRQTRRMLPAVFRFATRERP</sequence>
<protein>
    <recommendedName>
        <fullName evidence="4">Secreted protein</fullName>
    </recommendedName>
</protein>
<feature type="signal peptide" evidence="1">
    <location>
        <begin position="1"/>
        <end position="19"/>
    </location>
</feature>
<feature type="chain" id="PRO_5040192637" description="Secreted protein" evidence="1">
    <location>
        <begin position="20"/>
        <end position="116"/>
    </location>
</feature>
<gene>
    <name evidence="2" type="ORF">K460DRAFT_135123</name>
</gene>
<dbReference type="GeneID" id="63843957"/>
<accession>A0A9P4GBL3</accession>
<reference evidence="2" key="1">
    <citation type="submission" date="2020-01" db="EMBL/GenBank/DDBJ databases">
        <authorList>
            <consortium name="DOE Joint Genome Institute"/>
            <person name="Haridas S."/>
            <person name="Albert R."/>
            <person name="Binder M."/>
            <person name="Bloem J."/>
            <person name="Labutti K."/>
            <person name="Salamov A."/>
            <person name="Andreopoulos B."/>
            <person name="Baker S.E."/>
            <person name="Barry K."/>
            <person name="Bills G."/>
            <person name="Bluhm B.H."/>
            <person name="Cannon C."/>
            <person name="Castanera R."/>
            <person name="Culley D.E."/>
            <person name="Daum C."/>
            <person name="Ezra D."/>
            <person name="Gonzalez J.B."/>
            <person name="Henrissat B."/>
            <person name="Kuo A."/>
            <person name="Liang C."/>
            <person name="Lipzen A."/>
            <person name="Lutzoni F."/>
            <person name="Magnuson J."/>
            <person name="Mondo S."/>
            <person name="Nolan M."/>
            <person name="Ohm R."/>
            <person name="Pangilinan J."/>
            <person name="Park H.-J."/>
            <person name="Ramirez L."/>
            <person name="Alfaro M."/>
            <person name="Sun H."/>
            <person name="Tritt A."/>
            <person name="Yoshinaga Y."/>
            <person name="Zwiers L.-H."/>
            <person name="Turgeon B.G."/>
            <person name="Goodwin S.B."/>
            <person name="Spatafora J.W."/>
            <person name="Crous P.W."/>
            <person name="Grigoriev I.V."/>
        </authorList>
    </citation>
    <scope>NUCLEOTIDE SEQUENCE</scope>
    <source>
        <strain evidence="2">CBS 394.84</strain>
    </source>
</reference>
<dbReference type="AlphaFoldDB" id="A0A9P4GBL3"/>